<dbReference type="EMBL" id="JANDBC010000001">
    <property type="protein sequence ID" value="MCP9291662.1"/>
    <property type="molecule type" value="Genomic_DNA"/>
</dbReference>
<dbReference type="SUPFAM" id="SSF143422">
    <property type="entry name" value="Transposase IS200-like"/>
    <property type="match status" value="1"/>
</dbReference>
<comment type="caution">
    <text evidence="2">The sequence shown here is derived from an EMBL/GenBank/DDBJ whole genome shotgun (WGS) entry which is preliminary data.</text>
</comment>
<gene>
    <name evidence="2" type="ORF">NM125_08725</name>
</gene>
<dbReference type="GO" id="GO:0006313">
    <property type="term" value="P:DNA transposition"/>
    <property type="evidence" value="ECO:0007669"/>
    <property type="project" value="InterPro"/>
</dbReference>
<sequence>MIKLEPNRYYHIYNRGNNREKLFYTEANYRYFLTKFRQHCFHVLETYAYCLMGNHFHVLVSVRPVNEQQALFEERSLNTRKLRSPSKHIAHFFSSYTQSINKQEGRVGSLFQKNFKRKEIDPEDYFRQTIVYIHLNPLKHGFSDDIKAYPYSSYPVYLNSEETFLNREKTLDLFGGIKNFYVAHKMG</sequence>
<protein>
    <submittedName>
        <fullName evidence="2">Transposase</fullName>
    </submittedName>
</protein>
<dbReference type="PANTHER" id="PTHR34322">
    <property type="entry name" value="TRANSPOSASE, Y1_TNP DOMAIN-CONTAINING"/>
    <property type="match status" value="1"/>
</dbReference>
<dbReference type="InterPro" id="IPR002686">
    <property type="entry name" value="Transposase_17"/>
</dbReference>
<name>A0A9X2L3L7_9BACT</name>
<dbReference type="Gene3D" id="3.30.70.1290">
    <property type="entry name" value="Transposase IS200-like"/>
    <property type="match status" value="1"/>
</dbReference>
<organism evidence="2 3">
    <name type="scientific">Gracilimonas sediminicola</name>
    <dbReference type="NCBI Taxonomy" id="2952158"/>
    <lineage>
        <taxon>Bacteria</taxon>
        <taxon>Pseudomonadati</taxon>
        <taxon>Balneolota</taxon>
        <taxon>Balneolia</taxon>
        <taxon>Balneolales</taxon>
        <taxon>Balneolaceae</taxon>
        <taxon>Gracilimonas</taxon>
    </lineage>
</organism>
<evidence type="ECO:0000313" key="2">
    <source>
        <dbReference type="EMBL" id="MCP9291662.1"/>
    </source>
</evidence>
<dbReference type="SMART" id="SM01321">
    <property type="entry name" value="Y1_Tnp"/>
    <property type="match status" value="1"/>
</dbReference>
<feature type="domain" description="Transposase IS200-like" evidence="1">
    <location>
        <begin position="5"/>
        <end position="136"/>
    </location>
</feature>
<dbReference type="RefSeq" id="WP_255134525.1">
    <property type="nucleotide sequence ID" value="NZ_JANDBC010000001.1"/>
</dbReference>
<reference evidence="2" key="1">
    <citation type="submission" date="2022-06" db="EMBL/GenBank/DDBJ databases">
        <title>Gracilimonas sp. CAU 1638 isolated from sea sediment.</title>
        <authorList>
            <person name="Kim W."/>
        </authorList>
    </citation>
    <scope>NUCLEOTIDE SEQUENCE</scope>
    <source>
        <strain evidence="2">CAU 1638</strain>
    </source>
</reference>
<evidence type="ECO:0000313" key="3">
    <source>
        <dbReference type="Proteomes" id="UP001139125"/>
    </source>
</evidence>
<dbReference type="PANTHER" id="PTHR34322:SF2">
    <property type="entry name" value="TRANSPOSASE IS200-LIKE DOMAIN-CONTAINING PROTEIN"/>
    <property type="match status" value="1"/>
</dbReference>
<dbReference type="AlphaFoldDB" id="A0A9X2L3L7"/>
<dbReference type="GO" id="GO:0004803">
    <property type="term" value="F:transposase activity"/>
    <property type="evidence" value="ECO:0007669"/>
    <property type="project" value="InterPro"/>
</dbReference>
<dbReference type="InterPro" id="IPR036515">
    <property type="entry name" value="Transposase_17_sf"/>
</dbReference>
<dbReference type="GO" id="GO:0003677">
    <property type="term" value="F:DNA binding"/>
    <property type="evidence" value="ECO:0007669"/>
    <property type="project" value="InterPro"/>
</dbReference>
<evidence type="ECO:0000259" key="1">
    <source>
        <dbReference type="SMART" id="SM01321"/>
    </source>
</evidence>
<proteinExistence type="predicted"/>
<accession>A0A9X2L3L7</accession>
<keyword evidence="3" id="KW-1185">Reference proteome</keyword>
<dbReference type="Proteomes" id="UP001139125">
    <property type="component" value="Unassembled WGS sequence"/>
</dbReference>